<organism evidence="1 2">
    <name type="scientific">Zarea fungicola</name>
    <dbReference type="NCBI Taxonomy" id="93591"/>
    <lineage>
        <taxon>Eukaryota</taxon>
        <taxon>Fungi</taxon>
        <taxon>Dikarya</taxon>
        <taxon>Ascomycota</taxon>
        <taxon>Pezizomycotina</taxon>
        <taxon>Sordariomycetes</taxon>
        <taxon>Hypocreomycetidae</taxon>
        <taxon>Hypocreales</taxon>
        <taxon>Cordycipitaceae</taxon>
        <taxon>Zarea</taxon>
    </lineage>
</organism>
<name>A0ACC1MTL8_9HYPO</name>
<reference evidence="1" key="1">
    <citation type="submission" date="2022-08" db="EMBL/GenBank/DDBJ databases">
        <title>Genome Sequence of Lecanicillium fungicola.</title>
        <authorList>
            <person name="Buettner E."/>
        </authorList>
    </citation>
    <scope>NUCLEOTIDE SEQUENCE</scope>
    <source>
        <strain evidence="1">Babe33</strain>
    </source>
</reference>
<keyword evidence="2" id="KW-1185">Reference proteome</keyword>
<evidence type="ECO:0000313" key="2">
    <source>
        <dbReference type="Proteomes" id="UP001143910"/>
    </source>
</evidence>
<evidence type="ECO:0000313" key="1">
    <source>
        <dbReference type="EMBL" id="KAJ2969848.1"/>
    </source>
</evidence>
<dbReference type="Proteomes" id="UP001143910">
    <property type="component" value="Unassembled WGS sequence"/>
</dbReference>
<accession>A0ACC1MTL8</accession>
<comment type="caution">
    <text evidence="1">The sequence shown here is derived from an EMBL/GenBank/DDBJ whole genome shotgun (WGS) entry which is preliminary data.</text>
</comment>
<proteinExistence type="predicted"/>
<protein>
    <submittedName>
        <fullName evidence="1">Uncharacterized protein</fullName>
    </submittedName>
</protein>
<gene>
    <name evidence="1" type="ORF">NQ176_g8460</name>
</gene>
<dbReference type="EMBL" id="JANJQO010001657">
    <property type="protein sequence ID" value="KAJ2969848.1"/>
    <property type="molecule type" value="Genomic_DNA"/>
</dbReference>
<sequence length="1489" mass="168080">MAAEKRSRPPFDILYPDPASSPDVETDIDIIAVHGLGSDVDWSWTWKDGDKTVKWLSDPDMLPSKFPNSRIMAYNYDSIWHSNAPRTRLQLCGEELMHCLHSLRGGLLDRPLIFIGHSLGGNGLLYASHEDEYKYLLQETAGLLFLGTPFRGTKFGPFAEAITKLMKVSRSHDGIVKDLSFDNQVLLDKLHAFCSLPKEIITDRSLVFRECPEAEACIRHLFLTDPSEDREALKRKKGHRAQGTCEWILGTAEITEWLGSGQPACADDQSHMSQFLWLHGNPGTGKSTVSIFLTETLAKIFSETDGKSLAYFFCDAGFDEQRTATSILRGLLLQFLQQHPRLVRYVLPEYNERGAKLFSSFDALWKVFSEAVADAETGTKYCVIDALDECVQESRLLLLTKFEAMFRDKNIPFNIRIFVTSRKYPDIEESLEHFPNKDLASYSQIAEDIDRCIQEKVDYLSKRKRYTPKLKLDVSTILKQKAEHTFLWVGLACRELEDVPSKDALRVLKDMPQKLPLLYKSLLDKAHQHNRSNGDVVRRILGVVAISVRPMSISELSRACQLYEDEPDEDTRIQFTRDEIAIFHLLIVVQEEKILLLHQSVRDFLVSPVYGHCVDIQLAHAELSYRCIGTLIKRFSCSHEQRTCGLSRYAGLFWTKHAHQAQEKFQIRETEAEFFKINSACREEWLNWLRPHDLERPEYWRLNLRYRDNQSDNRSSLPEKFSILHIAARWSIPAIIENVCSLHIHESGTVKSGQRFDINTVDKADLTALDWAALSLNADIFSLLLQLGAAVSSRTIALAAQREDLMALLLEQQGDEMIITEEAALMVVGSGETDLDAVKLLFDRCRNENLVTDRVVTAAAGNYLTGAGIMDRLLDSYGSDIKITEEVMEAAAGNWIHGSQIINLLLDRRGSEMKITDKVMEAAATNHCEGFNILSALLKRRENKINITEKTIQAATESDMLDNDIFILLLKEKCITIPITEPVITAILENCNQHVIGLFLNRYCDMITVTVDVIQALVRNLSDKAGRNLTAEDGRNLSDENGKELIAMLFNRHKIIITEELIACVVEHFDEQVVEHLFHRYSQQITITENIVEGAARNLKSREKILAVLYSKWRDAVATAKVARLARDDARQIDDTVVISPFLSWERMTDCHYGPKEEFLELSGGLCNGILGLQFSPDGKQLAAFGCWEGDAVIIWSVPAFTVIQSLSGHASNISNLEWSPDSSLVVTCSDLGSVRLWDAHAGSLLRKIDTDTSPGSFSRNICVWASDSKSFIIGLQVFERSEPIHRSMSHGPCSLSLQSWNVNGEVSFKWDIHGLHEPYCWDGNDRWLVAVEMRAIKVYDVLTRELAFEVEPRLEGDPYFLYSSFSLSSRLRLSILAECNDELHLRDLTSQNIVQRYKGPDTSCPPVNGVFGGTEDEFIIGSSTDGAVLIFDRRSGILVSQLNGHSRGPVEVAWNSGDPCMMASHGLDGKVKIWCSKSRAEELRNLRA</sequence>